<evidence type="ECO:0000313" key="2">
    <source>
        <dbReference type="EMBL" id="CAJ1958518.1"/>
    </source>
</evidence>
<evidence type="ECO:0000313" key="3">
    <source>
        <dbReference type="Proteomes" id="UP001295423"/>
    </source>
</evidence>
<protein>
    <submittedName>
        <fullName evidence="2">Uncharacterized protein</fullName>
    </submittedName>
</protein>
<name>A0AAD2G324_9STRA</name>
<keyword evidence="3" id="KW-1185">Reference proteome</keyword>
<sequence>MSVDLEKRIEALEKGSQFEANQNAIRQREEEMLTTLRGIRESMANATTNTASSAELDSLKEENAKLKALITKQEYRMRHLIAGYEQLLDEQKVEEVVQEV</sequence>
<evidence type="ECO:0000256" key="1">
    <source>
        <dbReference type="SAM" id="Coils"/>
    </source>
</evidence>
<dbReference type="Proteomes" id="UP001295423">
    <property type="component" value="Unassembled WGS sequence"/>
</dbReference>
<keyword evidence="1" id="KW-0175">Coiled coil</keyword>
<proteinExistence type="predicted"/>
<comment type="caution">
    <text evidence="2">The sequence shown here is derived from an EMBL/GenBank/DDBJ whole genome shotgun (WGS) entry which is preliminary data.</text>
</comment>
<reference evidence="2" key="1">
    <citation type="submission" date="2023-08" db="EMBL/GenBank/DDBJ databases">
        <authorList>
            <person name="Audoor S."/>
            <person name="Bilcke G."/>
        </authorList>
    </citation>
    <scope>NUCLEOTIDE SEQUENCE</scope>
</reference>
<dbReference type="AlphaFoldDB" id="A0AAD2G324"/>
<accession>A0AAD2G324</accession>
<feature type="coiled-coil region" evidence="1">
    <location>
        <begin position="49"/>
        <end position="76"/>
    </location>
</feature>
<dbReference type="EMBL" id="CAKOGP040001980">
    <property type="protein sequence ID" value="CAJ1958518.1"/>
    <property type="molecule type" value="Genomic_DNA"/>
</dbReference>
<organism evidence="2 3">
    <name type="scientific">Cylindrotheca closterium</name>
    <dbReference type="NCBI Taxonomy" id="2856"/>
    <lineage>
        <taxon>Eukaryota</taxon>
        <taxon>Sar</taxon>
        <taxon>Stramenopiles</taxon>
        <taxon>Ochrophyta</taxon>
        <taxon>Bacillariophyta</taxon>
        <taxon>Bacillariophyceae</taxon>
        <taxon>Bacillariophycidae</taxon>
        <taxon>Bacillariales</taxon>
        <taxon>Bacillariaceae</taxon>
        <taxon>Cylindrotheca</taxon>
    </lineage>
</organism>
<gene>
    <name evidence="2" type="ORF">CYCCA115_LOCUS17216</name>
</gene>